<feature type="transmembrane region" description="Helical" evidence="2">
    <location>
        <begin position="17"/>
        <end position="37"/>
    </location>
</feature>
<dbReference type="CDD" id="cd07341">
    <property type="entry name" value="M56_BlaR1_MecR1_like"/>
    <property type="match status" value="1"/>
</dbReference>
<name>A0A518HYU7_9BACT</name>
<accession>A0A518HYU7</accession>
<dbReference type="AlphaFoldDB" id="A0A518HYU7"/>
<reference evidence="4 5" key="1">
    <citation type="submission" date="2019-03" db="EMBL/GenBank/DDBJ databases">
        <title>Deep-cultivation of Planctomycetes and their phenomic and genomic characterization uncovers novel biology.</title>
        <authorList>
            <person name="Wiegand S."/>
            <person name="Jogler M."/>
            <person name="Boedeker C."/>
            <person name="Pinto D."/>
            <person name="Vollmers J."/>
            <person name="Rivas-Marin E."/>
            <person name="Kohn T."/>
            <person name="Peeters S.H."/>
            <person name="Heuer A."/>
            <person name="Rast P."/>
            <person name="Oberbeckmann S."/>
            <person name="Bunk B."/>
            <person name="Jeske O."/>
            <person name="Meyerdierks A."/>
            <person name="Storesund J.E."/>
            <person name="Kallscheuer N."/>
            <person name="Luecker S."/>
            <person name="Lage O.M."/>
            <person name="Pohl T."/>
            <person name="Merkel B.J."/>
            <person name="Hornburger P."/>
            <person name="Mueller R.-W."/>
            <person name="Bruemmer F."/>
            <person name="Labrenz M."/>
            <person name="Spormann A.M."/>
            <person name="Op den Camp H."/>
            <person name="Overmann J."/>
            <person name="Amann R."/>
            <person name="Jetten M.S.M."/>
            <person name="Mascher T."/>
            <person name="Medema M.H."/>
            <person name="Devos D.P."/>
            <person name="Kaster A.-K."/>
            <person name="Ovreas L."/>
            <person name="Rohde M."/>
            <person name="Galperin M.Y."/>
            <person name="Jogler C."/>
        </authorList>
    </citation>
    <scope>NUCLEOTIDE SEQUENCE [LARGE SCALE GENOMIC DNA]</scope>
    <source>
        <strain evidence="4 5">Enr13</strain>
    </source>
</reference>
<feature type="transmembrane region" description="Helical" evidence="2">
    <location>
        <begin position="373"/>
        <end position="392"/>
    </location>
</feature>
<dbReference type="InterPro" id="IPR052173">
    <property type="entry name" value="Beta-lactam_resp_regulator"/>
</dbReference>
<evidence type="ECO:0000256" key="1">
    <source>
        <dbReference type="SAM" id="MobiDB-lite"/>
    </source>
</evidence>
<evidence type="ECO:0000313" key="5">
    <source>
        <dbReference type="Proteomes" id="UP000319004"/>
    </source>
</evidence>
<dbReference type="Pfam" id="PF05569">
    <property type="entry name" value="Peptidase_M56"/>
    <property type="match status" value="1"/>
</dbReference>
<sequence>MSEWLHRWDLIDQTHPALATLILWVLRAAMIVMAAWFMDRLASKWSSGFRHCVWICAFGALVLLVPQLLTSFPIRIPVRVLQSSASPVSLPTNDVAVTSDRQRAASSVTAERRRRETNGPISDAPVPAHSAAPPVPSIPVGDAVSPVSDAFSARPPEQRSVPVTAASSSVALIMIMIYFTGLLGWIVRIVVSWVRLRRFATEAIELTAEQWQLAQICARRLCLSGTPQCRISASVSLPLTFGVLRPMVLVPISFRSFTVDQQRHCLLHEMAHVARRDSCWNWLAEITSAVYWFHPSVHWARRNLRRSREDAADDAVLRSGESRASYSRSLLEITQGIAAVAQPPAAISSGTNLQYRIGRMLARTSKDSRPPRWTIAAVGLGFLLIALSGISLEAVVAQTSPAVVENNAVPLASPPQDRVAADEGLFQRFQTVELAKPAGEASQQVNLELVGRVTDANGPVLGAVVLIREFVFSRGPDGKYISPPIVARTTTGQDGRYQVQGFPTIRLKSLGRARWEILVADKTDRLGLGVYALSPFDRRSPALGTASVDIRLPGSEEIAARVVTPTGSGISDVRVAVKEITVPTSAHSNADPFSDPFTRRRGDPFTNEPHAYRFPSDKIQLVAKTDDDGRVAFQMPERASLVLGIRREGYFPRLHRVSAPGYATGLRGAPVIEESVSPATIELRKQLFVSVAIHDDAGAPVKQYTLSALTPQGKSPSQRFQISEDGRMRTTVEFLRGTSDDNGQVQFIARFPFESGLLPRSYAVPAESVIDRRELRLQAQHGIRASGRVVRKDDGTGIANAQVCWHRQAGRIEDSLLRSTTDAQGEWRMVIPKEKGYLSVVGSSPGLNFLTIDQFNVESSRQRQLTQAIDARDLFEIRVPEFQIQSIPARWVTVVDTNGSPVEGAWVQCQFIETLDRDHRTYHLSQTLAESAKTGPDGRCSLVLRRSAWEHGTVSVMKTDYEDASPRPRFTAAQATINPNSNAPIKLVLRDPWLVSGRVMLDGKPATGLHAGLTTRLIGSGDFGQFKTDTVPIGDDGSFQITAVAGLEYAVAVRNDSDTGRKYFYWQTPIEMNASGRLNVGTLRVSSDQLKTHQQMYDERYKTEIGNTDRG</sequence>
<dbReference type="EMBL" id="CP037423">
    <property type="protein sequence ID" value="QDV45954.1"/>
    <property type="molecule type" value="Genomic_DNA"/>
</dbReference>
<dbReference type="OrthoDB" id="279966at2"/>
<keyword evidence="2" id="KW-0812">Transmembrane</keyword>
<dbReference type="Proteomes" id="UP000319004">
    <property type="component" value="Chromosome"/>
</dbReference>
<keyword evidence="2" id="KW-1133">Transmembrane helix</keyword>
<protein>
    <submittedName>
        <fullName evidence="4">Regulatory protein BlaR1</fullName>
    </submittedName>
</protein>
<dbReference type="KEGG" id="snep:Enr13x_58580"/>
<keyword evidence="5" id="KW-1185">Reference proteome</keyword>
<feature type="transmembrane region" description="Helical" evidence="2">
    <location>
        <begin position="49"/>
        <end position="69"/>
    </location>
</feature>
<evidence type="ECO:0000256" key="2">
    <source>
        <dbReference type="SAM" id="Phobius"/>
    </source>
</evidence>
<keyword evidence="2" id="KW-0472">Membrane</keyword>
<dbReference type="PANTHER" id="PTHR34978:SF3">
    <property type="entry name" value="SLR0241 PROTEIN"/>
    <property type="match status" value="1"/>
</dbReference>
<evidence type="ECO:0000259" key="3">
    <source>
        <dbReference type="Pfam" id="PF05569"/>
    </source>
</evidence>
<evidence type="ECO:0000313" key="4">
    <source>
        <dbReference type="EMBL" id="QDV45954.1"/>
    </source>
</evidence>
<dbReference type="PANTHER" id="PTHR34978">
    <property type="entry name" value="POSSIBLE SENSOR-TRANSDUCER PROTEIN BLAR"/>
    <property type="match status" value="1"/>
</dbReference>
<organism evidence="4 5">
    <name type="scientific">Stieleria neptunia</name>
    <dbReference type="NCBI Taxonomy" id="2527979"/>
    <lineage>
        <taxon>Bacteria</taxon>
        <taxon>Pseudomonadati</taxon>
        <taxon>Planctomycetota</taxon>
        <taxon>Planctomycetia</taxon>
        <taxon>Pirellulales</taxon>
        <taxon>Pirellulaceae</taxon>
        <taxon>Stieleria</taxon>
    </lineage>
</organism>
<gene>
    <name evidence="4" type="primary">blaR1_9</name>
    <name evidence="4" type="ORF">Enr13x_58580</name>
</gene>
<feature type="region of interest" description="Disordered" evidence="1">
    <location>
        <begin position="99"/>
        <end position="128"/>
    </location>
</feature>
<feature type="domain" description="Peptidase M56" evidence="3">
    <location>
        <begin position="136"/>
        <end position="356"/>
    </location>
</feature>
<feature type="transmembrane region" description="Helical" evidence="2">
    <location>
        <begin position="170"/>
        <end position="191"/>
    </location>
</feature>
<dbReference type="RefSeq" id="WP_145390157.1">
    <property type="nucleotide sequence ID" value="NZ_CP037423.1"/>
</dbReference>
<proteinExistence type="predicted"/>
<dbReference type="InterPro" id="IPR008756">
    <property type="entry name" value="Peptidase_M56"/>
</dbReference>